<dbReference type="EMBL" id="CP072943">
    <property type="protein sequence ID" value="QTX33203.1"/>
    <property type="molecule type" value="Genomic_DNA"/>
</dbReference>
<dbReference type="KEGG" id="aram:KAR29_04725"/>
<accession>A0A9Q7EWE7</accession>
<reference evidence="2" key="1">
    <citation type="submission" date="2021-04" db="EMBL/GenBank/DDBJ databases">
        <title>A novel Synergistetes isolate from a pyrite-forming mixed culture.</title>
        <authorList>
            <person name="Bunk B."/>
            <person name="Sproer C."/>
            <person name="Spring S."/>
            <person name="Pester M."/>
        </authorList>
    </citation>
    <scope>NUCLEOTIDE SEQUENCE [LARGE SCALE GENOMIC DNA]</scope>
    <source>
        <strain evidence="2">J.5.4.2-T.3.5.2</strain>
    </source>
</reference>
<name>A0A9Q7EWE7_9BACT</name>
<keyword evidence="2" id="KW-1185">Reference proteome</keyword>
<protein>
    <recommendedName>
        <fullName evidence="3">DUF4376 domain-containing protein</fullName>
    </recommendedName>
</protein>
<evidence type="ECO:0008006" key="3">
    <source>
        <dbReference type="Google" id="ProtNLM"/>
    </source>
</evidence>
<gene>
    <name evidence="1" type="ORF">KAR29_04725</name>
</gene>
<dbReference type="Proteomes" id="UP000671879">
    <property type="component" value="Chromosome"/>
</dbReference>
<sequence>MALLAHYDENTGEILGFYSRDIHGDDIPFPAVEIAAEQWRECLENPGRRRISPEGDVVSCELPPLPLNELVERKRAELSEAWSREITETGMPTGLGFNVDFDILDQQIWLEGVAVLGADVTDVEVWDIGNRPHVVSREEYVRIQGDQKEYYARMLQRKWALRKEVLAAETAAEIEAIQW</sequence>
<dbReference type="AlphaFoldDB" id="A0A9Q7EWE7"/>
<organism evidence="1 2">
    <name type="scientific">Aminithiophilus ramosus</name>
    <dbReference type="NCBI Taxonomy" id="3029084"/>
    <lineage>
        <taxon>Bacteria</taxon>
        <taxon>Thermotogati</taxon>
        <taxon>Synergistota</taxon>
        <taxon>Synergistia</taxon>
        <taxon>Synergistales</taxon>
        <taxon>Aminithiophilaceae</taxon>
        <taxon>Aminithiophilus</taxon>
    </lineage>
</organism>
<dbReference type="RefSeq" id="WP_274374481.1">
    <property type="nucleotide sequence ID" value="NZ_CP072943.1"/>
</dbReference>
<evidence type="ECO:0000313" key="1">
    <source>
        <dbReference type="EMBL" id="QTX33203.1"/>
    </source>
</evidence>
<proteinExistence type="predicted"/>
<evidence type="ECO:0000313" key="2">
    <source>
        <dbReference type="Proteomes" id="UP000671879"/>
    </source>
</evidence>